<comment type="similarity">
    <text evidence="7">Belongs to the MetA family.</text>
</comment>
<keyword evidence="1 7" id="KW-0963">Cytoplasm</keyword>
<evidence type="ECO:0000256" key="1">
    <source>
        <dbReference type="ARBA" id="ARBA00022490"/>
    </source>
</evidence>
<protein>
    <recommendedName>
        <fullName evidence="7">Homoserine O-acetyltransferase</fullName>
        <shortName evidence="7">HAT</shortName>
        <ecNumber evidence="7">2.3.1.31</ecNumber>
    </recommendedName>
    <alternativeName>
        <fullName evidence="7">Homoserine transacetylase</fullName>
        <shortName evidence="7">HTA</shortName>
    </alternativeName>
</protein>
<feature type="site" description="Important for acyl-CoA specificity" evidence="7">
    <location>
        <position position="111"/>
    </location>
</feature>
<proteinExistence type="inferred from homology"/>
<feature type="binding site" evidence="7">
    <location>
        <position position="249"/>
    </location>
    <ligand>
        <name>substrate</name>
    </ligand>
</feature>
<dbReference type="GO" id="GO:0008899">
    <property type="term" value="F:homoserine O-succinyltransferase activity"/>
    <property type="evidence" value="ECO:0007669"/>
    <property type="project" value="UniProtKB-UniRule"/>
</dbReference>
<evidence type="ECO:0000256" key="7">
    <source>
        <dbReference type="HAMAP-Rule" id="MF_00295"/>
    </source>
</evidence>
<keyword evidence="4 7" id="KW-0486">Methionine biosynthesis</keyword>
<keyword evidence="3 7" id="KW-0808">Transferase</keyword>
<dbReference type="InterPro" id="IPR033752">
    <property type="entry name" value="MetA_family"/>
</dbReference>
<comment type="caution">
    <text evidence="9">The sequence shown here is derived from an EMBL/GenBank/DDBJ whole genome shotgun (WGS) entry which is preliminary data.</text>
</comment>
<dbReference type="NCBIfam" id="TIGR01001">
    <property type="entry name" value="metA"/>
    <property type="match status" value="1"/>
</dbReference>
<evidence type="ECO:0000256" key="3">
    <source>
        <dbReference type="ARBA" id="ARBA00022679"/>
    </source>
</evidence>
<evidence type="ECO:0000256" key="5">
    <source>
        <dbReference type="ARBA" id="ARBA00023315"/>
    </source>
</evidence>
<keyword evidence="2 7" id="KW-0028">Amino-acid biosynthesis</keyword>
<dbReference type="GO" id="GO:0005737">
    <property type="term" value="C:cytoplasm"/>
    <property type="evidence" value="ECO:0007669"/>
    <property type="project" value="UniProtKB-SubCell"/>
</dbReference>
<feature type="binding site" evidence="7">
    <location>
        <position position="163"/>
    </location>
    <ligand>
        <name>substrate</name>
    </ligand>
</feature>
<dbReference type="SUPFAM" id="SSF52317">
    <property type="entry name" value="Class I glutamine amidotransferase-like"/>
    <property type="match status" value="1"/>
</dbReference>
<evidence type="ECO:0000256" key="8">
    <source>
        <dbReference type="PIRSR" id="PIRSR000450-1"/>
    </source>
</evidence>
<dbReference type="CDD" id="cd03131">
    <property type="entry name" value="GATase1_HTS"/>
    <property type="match status" value="1"/>
</dbReference>
<dbReference type="UniPathway" id="UPA00051">
    <property type="reaction ID" value="UER00074"/>
</dbReference>
<dbReference type="GO" id="GO:0019281">
    <property type="term" value="P:L-methionine biosynthetic process from homoserine via O-succinyl-L-homoserine and cystathionine"/>
    <property type="evidence" value="ECO:0007669"/>
    <property type="project" value="InterPro"/>
</dbReference>
<comment type="pathway">
    <text evidence="7">Amino-acid biosynthesis; L-methionine biosynthesis via de novo pathway; O-acetyl-L-homoserine from L-homoserine: step 1/1.</text>
</comment>
<sequence>MPIKIIEDIPVRTQLRAEQINTIENSRAMKQDIRPLRILILNLMPKKEITELQLLRLLSNTPLQIDVDFLYTSSHQSEHTAVKHLQQFYKEFADIKDQYYDGLIITGAPVEHLNFLDIDYIHELDDIMRWSQQHVFSRLFICWAALYALNFDHNIDKIRLKNKLFGIYPYKTLDPHHPLLRGFDDFYNVPQSRHMNVDYDKIKVTSELVVLSEHPTFGPDILTTLDQRDVFILGHLEYDRDTLKQEYDRDVLQGKVISLPENYFPNDDPDILPNITWKSHGHLLYNNWLNETYQNTLYNLNHLSLYFK</sequence>
<dbReference type="Pfam" id="PF04204">
    <property type="entry name" value="HTS"/>
    <property type="match status" value="1"/>
</dbReference>
<evidence type="ECO:0000313" key="9">
    <source>
        <dbReference type="EMBL" id="MRI85318.1"/>
    </source>
</evidence>
<keyword evidence="10" id="KW-1185">Reference proteome</keyword>
<organism evidence="9 10">
    <name type="scientific">Fundicoccus ignavus</name>
    <dbReference type="NCBI Taxonomy" id="2664442"/>
    <lineage>
        <taxon>Bacteria</taxon>
        <taxon>Bacillati</taxon>
        <taxon>Bacillota</taxon>
        <taxon>Bacilli</taxon>
        <taxon>Lactobacillales</taxon>
        <taxon>Aerococcaceae</taxon>
        <taxon>Fundicoccus</taxon>
    </lineage>
</organism>
<comment type="subcellular location">
    <subcellularLocation>
        <location evidence="7">Cytoplasm</location>
    </subcellularLocation>
</comment>
<feature type="binding site" evidence="7">
    <location>
        <position position="192"/>
    </location>
    <ligand>
        <name>substrate</name>
    </ligand>
</feature>
<evidence type="ECO:0000256" key="6">
    <source>
        <dbReference type="ARBA" id="ARBA00049043"/>
    </source>
</evidence>
<gene>
    <name evidence="9" type="primary">metA</name>
    <name evidence="7" type="synonym">metAA</name>
    <name evidence="9" type="ORF">GIY09_05435</name>
</gene>
<dbReference type="AlphaFoldDB" id="A0A6I2GL84"/>
<dbReference type="EMBL" id="WJQS01000004">
    <property type="protein sequence ID" value="MRI85318.1"/>
    <property type="molecule type" value="Genomic_DNA"/>
</dbReference>
<feature type="site" description="Important for substrate specificity" evidence="7">
    <location>
        <position position="192"/>
    </location>
</feature>
<keyword evidence="5 7" id="KW-0012">Acyltransferase</keyword>
<feature type="active site" description="Proton acceptor" evidence="7">
    <location>
        <position position="235"/>
    </location>
</feature>
<dbReference type="RefSeq" id="WP_153863426.1">
    <property type="nucleotide sequence ID" value="NZ_WJQS01000004.1"/>
</dbReference>
<dbReference type="Gene3D" id="3.40.50.880">
    <property type="match status" value="1"/>
</dbReference>
<evidence type="ECO:0000313" key="10">
    <source>
        <dbReference type="Proteomes" id="UP000430975"/>
    </source>
</evidence>
<comment type="caution">
    <text evidence="7">Lacks conserved residue(s) required for the propagation of feature annotation.</text>
</comment>
<dbReference type="InterPro" id="IPR005697">
    <property type="entry name" value="HST_MetA"/>
</dbReference>
<dbReference type="GO" id="GO:0004414">
    <property type="term" value="F:homoserine O-acetyltransferase activity"/>
    <property type="evidence" value="ECO:0007669"/>
    <property type="project" value="UniProtKB-EC"/>
</dbReference>
<dbReference type="PIRSF" id="PIRSF000450">
    <property type="entry name" value="H_ser_succinyltr"/>
    <property type="match status" value="1"/>
</dbReference>
<dbReference type="PANTHER" id="PTHR20919:SF0">
    <property type="entry name" value="HOMOSERINE O-SUCCINYLTRANSFERASE"/>
    <property type="match status" value="1"/>
</dbReference>
<accession>A0A6I2GL84</accession>
<name>A0A6I2GL84_9LACT</name>
<dbReference type="Proteomes" id="UP000430975">
    <property type="component" value="Unassembled WGS sequence"/>
</dbReference>
<dbReference type="InterPro" id="IPR029062">
    <property type="entry name" value="Class_I_gatase-like"/>
</dbReference>
<feature type="active site" description="Acyl-thioester intermediate" evidence="7 8">
    <location>
        <position position="142"/>
    </location>
</feature>
<evidence type="ECO:0000256" key="4">
    <source>
        <dbReference type="ARBA" id="ARBA00023167"/>
    </source>
</evidence>
<comment type="catalytic activity">
    <reaction evidence="6 7">
        <text>L-homoserine + acetyl-CoA = O-acetyl-L-homoserine + CoA</text>
        <dbReference type="Rhea" id="RHEA:13701"/>
        <dbReference type="ChEBI" id="CHEBI:57287"/>
        <dbReference type="ChEBI" id="CHEBI:57288"/>
        <dbReference type="ChEBI" id="CHEBI:57476"/>
        <dbReference type="ChEBI" id="CHEBI:57716"/>
        <dbReference type="EC" id="2.3.1.31"/>
    </reaction>
</comment>
<feature type="active site" evidence="7">
    <location>
        <position position="237"/>
    </location>
</feature>
<dbReference type="PANTHER" id="PTHR20919">
    <property type="entry name" value="HOMOSERINE O-SUCCINYLTRANSFERASE"/>
    <property type="match status" value="1"/>
</dbReference>
<evidence type="ECO:0000256" key="2">
    <source>
        <dbReference type="ARBA" id="ARBA00022605"/>
    </source>
</evidence>
<reference evidence="9 10" key="1">
    <citation type="submission" date="2019-11" db="EMBL/GenBank/DDBJ databases">
        <title>Characterisation of Fundicoccus ignavus gen. nov. sp. nov., a novel genus of the family Aerococcaceae isolated from bulk tank milk.</title>
        <authorList>
            <person name="Siebert A."/>
            <person name="Huptas C."/>
            <person name="Wenning M."/>
            <person name="Scherer S."/>
            <person name="Doll E.V."/>
        </authorList>
    </citation>
    <scope>NUCLEOTIDE SEQUENCE [LARGE SCALE GENOMIC DNA]</scope>
    <source>
        <strain evidence="9 10">WS4759</strain>
    </source>
</reference>
<dbReference type="HAMAP" id="MF_00295">
    <property type="entry name" value="MetA_acyltransf"/>
    <property type="match status" value="1"/>
</dbReference>
<dbReference type="EC" id="2.3.1.31" evidence="7"/>
<comment type="function">
    <text evidence="7">Transfers an acetyl group from acetyl-CoA to L-homoserine, forming acetyl-L-homoserine.</text>
</comment>